<dbReference type="Pfam" id="PF20168">
    <property type="entry name" value="PDS5"/>
    <property type="match status" value="2"/>
</dbReference>
<dbReference type="GO" id="GO:0007064">
    <property type="term" value="P:mitotic sister chromatid cohesion"/>
    <property type="evidence" value="ECO:0007669"/>
    <property type="project" value="InterPro"/>
</dbReference>
<evidence type="ECO:0000256" key="2">
    <source>
        <dbReference type="ARBA" id="ARBA00022618"/>
    </source>
</evidence>
<evidence type="ECO:0000256" key="1">
    <source>
        <dbReference type="ARBA" id="ARBA00004123"/>
    </source>
</evidence>
<dbReference type="PANTHER" id="PTHR12663:SF50">
    <property type="entry name" value="SISTER CHROMATID COHESION PROTEIN PDS5 HOMOLOG B"/>
    <property type="match status" value="1"/>
</dbReference>
<dbReference type="GO" id="GO:0000785">
    <property type="term" value="C:chromatin"/>
    <property type="evidence" value="ECO:0007669"/>
    <property type="project" value="TreeGrafter"/>
</dbReference>
<evidence type="ECO:0000256" key="7">
    <source>
        <dbReference type="ARBA" id="ARBA00023306"/>
    </source>
</evidence>
<dbReference type="Proteomes" id="UP001058974">
    <property type="component" value="Chromosome 7"/>
</dbReference>
<dbReference type="InterPro" id="IPR039776">
    <property type="entry name" value="Pds5"/>
</dbReference>
<protein>
    <submittedName>
        <fullName evidence="8">Uncharacterized protein</fullName>
    </submittedName>
</protein>
<dbReference type="Gramene" id="Psat07G0509400-T1">
    <property type="protein sequence ID" value="KAI5389665.1"/>
    <property type="gene ID" value="KIW84_075094"/>
</dbReference>
<dbReference type="GO" id="GO:0051301">
    <property type="term" value="P:cell division"/>
    <property type="evidence" value="ECO:0007669"/>
    <property type="project" value="UniProtKB-KW"/>
</dbReference>
<dbReference type="GO" id="GO:0005634">
    <property type="term" value="C:nucleus"/>
    <property type="evidence" value="ECO:0007669"/>
    <property type="project" value="UniProtKB-SubCell"/>
</dbReference>
<comment type="subcellular location">
    <subcellularLocation>
        <location evidence="1">Nucleus</location>
    </subcellularLocation>
</comment>
<dbReference type="GO" id="GO:0035825">
    <property type="term" value="P:homologous recombination"/>
    <property type="evidence" value="ECO:0007669"/>
    <property type="project" value="UniProtKB-ARBA"/>
</dbReference>
<proteinExistence type="predicted"/>
<keyword evidence="6" id="KW-0539">Nucleus</keyword>
<keyword evidence="4" id="KW-0498">Mitosis</keyword>
<evidence type="ECO:0000256" key="6">
    <source>
        <dbReference type="ARBA" id="ARBA00023242"/>
    </source>
</evidence>
<keyword evidence="2" id="KW-0132">Cell division</keyword>
<dbReference type="EMBL" id="JAMSHJ010000007">
    <property type="protein sequence ID" value="KAI5389665.1"/>
    <property type="molecule type" value="Genomic_DNA"/>
</dbReference>
<dbReference type="PANTHER" id="PTHR12663">
    <property type="entry name" value="ANDROGEN INDUCED INHIBITOR OF PROLIFERATION AS3 / PDS5-RELATED"/>
    <property type="match status" value="1"/>
</dbReference>
<keyword evidence="5" id="KW-0234">DNA repair</keyword>
<dbReference type="InterPro" id="IPR016024">
    <property type="entry name" value="ARM-type_fold"/>
</dbReference>
<gene>
    <name evidence="8" type="ORF">KIW84_075094</name>
</gene>
<evidence type="ECO:0000313" key="9">
    <source>
        <dbReference type="Proteomes" id="UP001058974"/>
    </source>
</evidence>
<dbReference type="SUPFAM" id="SSF48371">
    <property type="entry name" value="ARM repeat"/>
    <property type="match status" value="1"/>
</dbReference>
<keyword evidence="3" id="KW-0227">DNA damage</keyword>
<name>A0A9D4VVS3_PEA</name>
<accession>A0A9D4VVS3</accession>
<evidence type="ECO:0000256" key="3">
    <source>
        <dbReference type="ARBA" id="ARBA00022763"/>
    </source>
</evidence>
<evidence type="ECO:0000256" key="5">
    <source>
        <dbReference type="ARBA" id="ARBA00023204"/>
    </source>
</evidence>
<keyword evidence="7" id="KW-0131">Cell cycle</keyword>
<organism evidence="8 9">
    <name type="scientific">Pisum sativum</name>
    <name type="common">Garden pea</name>
    <name type="synonym">Lathyrus oleraceus</name>
    <dbReference type="NCBI Taxonomy" id="3888"/>
    <lineage>
        <taxon>Eukaryota</taxon>
        <taxon>Viridiplantae</taxon>
        <taxon>Streptophyta</taxon>
        <taxon>Embryophyta</taxon>
        <taxon>Tracheophyta</taxon>
        <taxon>Spermatophyta</taxon>
        <taxon>Magnoliopsida</taxon>
        <taxon>eudicotyledons</taxon>
        <taxon>Gunneridae</taxon>
        <taxon>Pentapetalae</taxon>
        <taxon>rosids</taxon>
        <taxon>fabids</taxon>
        <taxon>Fabales</taxon>
        <taxon>Fabaceae</taxon>
        <taxon>Papilionoideae</taxon>
        <taxon>50 kb inversion clade</taxon>
        <taxon>NPAAA clade</taxon>
        <taxon>Hologalegina</taxon>
        <taxon>IRL clade</taxon>
        <taxon>Fabeae</taxon>
        <taxon>Lathyrus</taxon>
    </lineage>
</organism>
<dbReference type="AlphaFoldDB" id="A0A9D4VVS3"/>
<keyword evidence="9" id="KW-1185">Reference proteome</keyword>
<comment type="caution">
    <text evidence="8">The sequence shown here is derived from an EMBL/GenBank/DDBJ whole genome shotgun (WGS) entry which is preliminary data.</text>
</comment>
<evidence type="ECO:0000313" key="8">
    <source>
        <dbReference type="EMBL" id="KAI5389665.1"/>
    </source>
</evidence>
<sequence length="227" mass="25073">MSKLEQSPQLEIIKGVQASKKRDDALKPLIDAVVYGGFLCHKDKDVKLLVAICVTELLGVMAPEPPNLQCAPHMLLAVIPSLIEELSADQFLRRFSDKSVDVRNSALQCAKAFYAADLFGRESLEMITSVEGQLLDFDDRVRMQTVTVACDICGSNLKRAPLKLMAKVGCGASPDLEVTGKPHIFYLVQEKNMKNIKNLSKEVEKKDWEGATCSVCMEVPHNVVLLL</sequence>
<dbReference type="GO" id="GO:0006281">
    <property type="term" value="P:DNA repair"/>
    <property type="evidence" value="ECO:0007669"/>
    <property type="project" value="UniProtKB-KW"/>
</dbReference>
<evidence type="ECO:0000256" key="4">
    <source>
        <dbReference type="ARBA" id="ARBA00022776"/>
    </source>
</evidence>
<reference evidence="8 9" key="1">
    <citation type="journal article" date="2022" name="Nat. Genet.">
        <title>Improved pea reference genome and pan-genome highlight genomic features and evolutionary characteristics.</title>
        <authorList>
            <person name="Yang T."/>
            <person name="Liu R."/>
            <person name="Luo Y."/>
            <person name="Hu S."/>
            <person name="Wang D."/>
            <person name="Wang C."/>
            <person name="Pandey M.K."/>
            <person name="Ge S."/>
            <person name="Xu Q."/>
            <person name="Li N."/>
            <person name="Li G."/>
            <person name="Huang Y."/>
            <person name="Saxena R.K."/>
            <person name="Ji Y."/>
            <person name="Li M."/>
            <person name="Yan X."/>
            <person name="He Y."/>
            <person name="Liu Y."/>
            <person name="Wang X."/>
            <person name="Xiang C."/>
            <person name="Varshney R.K."/>
            <person name="Ding H."/>
            <person name="Gao S."/>
            <person name="Zong X."/>
        </authorList>
    </citation>
    <scope>NUCLEOTIDE SEQUENCE [LARGE SCALE GENOMIC DNA]</scope>
    <source>
        <strain evidence="8 9">cv. Zhongwan 6</strain>
    </source>
</reference>